<evidence type="ECO:0000259" key="3">
    <source>
        <dbReference type="PROSITE" id="PS50158"/>
    </source>
</evidence>
<accession>A0A813Z6Y5</accession>
<feature type="compositionally biased region" description="Basic and acidic residues" evidence="2">
    <location>
        <begin position="75"/>
        <end position="88"/>
    </location>
</feature>
<dbReference type="GO" id="GO:0008270">
    <property type="term" value="F:zinc ion binding"/>
    <property type="evidence" value="ECO:0007669"/>
    <property type="project" value="UniProtKB-KW"/>
</dbReference>
<proteinExistence type="predicted"/>
<evidence type="ECO:0000313" key="4">
    <source>
        <dbReference type="EMBL" id="CAF0894196.1"/>
    </source>
</evidence>
<dbReference type="AlphaFoldDB" id="A0A813Z6Y5"/>
<dbReference type="PROSITE" id="PS50158">
    <property type="entry name" value="ZF_CCHC"/>
    <property type="match status" value="1"/>
</dbReference>
<comment type="caution">
    <text evidence="4">The sequence shown here is derived from an EMBL/GenBank/DDBJ whole genome shotgun (WGS) entry which is preliminary data.</text>
</comment>
<dbReference type="GO" id="GO:0003676">
    <property type="term" value="F:nucleic acid binding"/>
    <property type="evidence" value="ECO:0007669"/>
    <property type="project" value="InterPro"/>
</dbReference>
<dbReference type="SMART" id="SM00343">
    <property type="entry name" value="ZnF_C2HC"/>
    <property type="match status" value="1"/>
</dbReference>
<dbReference type="Proteomes" id="UP000663879">
    <property type="component" value="Unassembled WGS sequence"/>
</dbReference>
<sequence>MSAIVFEKSVDYKSITTKVDDESILVNKLNAISLKTPTKFSGECFYCHKPGHRKSECRKRHCDEKYGGNGNQRSRHNDESRRYGKRTDERVKSKHAFVIDDEESDYEVNSIEYFIPFNVKV</sequence>
<name>A0A813Z6Y5_9BILA</name>
<evidence type="ECO:0000313" key="5">
    <source>
        <dbReference type="Proteomes" id="UP000663879"/>
    </source>
</evidence>
<keyword evidence="1" id="KW-0863">Zinc-finger</keyword>
<feature type="region of interest" description="Disordered" evidence="2">
    <location>
        <begin position="60"/>
        <end position="88"/>
    </location>
</feature>
<protein>
    <recommendedName>
        <fullName evidence="3">CCHC-type domain-containing protein</fullName>
    </recommendedName>
</protein>
<dbReference type="InterPro" id="IPR001878">
    <property type="entry name" value="Znf_CCHC"/>
</dbReference>
<keyword evidence="5" id="KW-1185">Reference proteome</keyword>
<evidence type="ECO:0000256" key="2">
    <source>
        <dbReference type="SAM" id="MobiDB-lite"/>
    </source>
</evidence>
<dbReference type="OrthoDB" id="10212833at2759"/>
<organism evidence="4 5">
    <name type="scientific">Brachionus calyciflorus</name>
    <dbReference type="NCBI Taxonomy" id="104777"/>
    <lineage>
        <taxon>Eukaryota</taxon>
        <taxon>Metazoa</taxon>
        <taxon>Spiralia</taxon>
        <taxon>Gnathifera</taxon>
        <taxon>Rotifera</taxon>
        <taxon>Eurotatoria</taxon>
        <taxon>Monogononta</taxon>
        <taxon>Pseudotrocha</taxon>
        <taxon>Ploima</taxon>
        <taxon>Brachionidae</taxon>
        <taxon>Brachionus</taxon>
    </lineage>
</organism>
<evidence type="ECO:0000256" key="1">
    <source>
        <dbReference type="PROSITE-ProRule" id="PRU00047"/>
    </source>
</evidence>
<gene>
    <name evidence="4" type="ORF">OXX778_LOCUS11066</name>
</gene>
<dbReference type="EMBL" id="CAJNOC010001830">
    <property type="protein sequence ID" value="CAF0894196.1"/>
    <property type="molecule type" value="Genomic_DNA"/>
</dbReference>
<reference evidence="4" key="1">
    <citation type="submission" date="2021-02" db="EMBL/GenBank/DDBJ databases">
        <authorList>
            <person name="Nowell W R."/>
        </authorList>
    </citation>
    <scope>NUCLEOTIDE SEQUENCE</scope>
    <source>
        <strain evidence="4">Ploen Becks lab</strain>
    </source>
</reference>
<keyword evidence="1" id="KW-0862">Zinc</keyword>
<keyword evidence="1" id="KW-0479">Metal-binding</keyword>
<feature type="domain" description="CCHC-type" evidence="3">
    <location>
        <begin position="44"/>
        <end position="59"/>
    </location>
</feature>